<dbReference type="InterPro" id="IPR013761">
    <property type="entry name" value="SAM/pointed_sf"/>
</dbReference>
<dbReference type="EMBL" id="JBJQND010000010">
    <property type="protein sequence ID" value="KAL3864741.1"/>
    <property type="molecule type" value="Genomic_DNA"/>
</dbReference>
<dbReference type="Proteomes" id="UP001634394">
    <property type="component" value="Unassembled WGS sequence"/>
</dbReference>
<gene>
    <name evidence="3" type="ORF">ACJMK2_006356</name>
    <name evidence="4" type="ORF">ACJMK2_006398</name>
</gene>
<evidence type="ECO:0000313" key="5">
    <source>
        <dbReference type="Proteomes" id="UP001634394"/>
    </source>
</evidence>
<name>A0ABD3VSW5_SINWO</name>
<dbReference type="Pfam" id="PF07647">
    <property type="entry name" value="SAM_2"/>
    <property type="match status" value="1"/>
</dbReference>
<evidence type="ECO:0000313" key="4">
    <source>
        <dbReference type="EMBL" id="KAL3864741.1"/>
    </source>
</evidence>
<organism evidence="3 5">
    <name type="scientific">Sinanodonta woodiana</name>
    <name type="common">Chinese pond mussel</name>
    <name type="synonym">Anodonta woodiana</name>
    <dbReference type="NCBI Taxonomy" id="1069815"/>
    <lineage>
        <taxon>Eukaryota</taxon>
        <taxon>Metazoa</taxon>
        <taxon>Spiralia</taxon>
        <taxon>Lophotrochozoa</taxon>
        <taxon>Mollusca</taxon>
        <taxon>Bivalvia</taxon>
        <taxon>Autobranchia</taxon>
        <taxon>Heteroconchia</taxon>
        <taxon>Palaeoheterodonta</taxon>
        <taxon>Unionida</taxon>
        <taxon>Unionoidea</taxon>
        <taxon>Unionidae</taxon>
        <taxon>Unioninae</taxon>
        <taxon>Sinanodonta</taxon>
    </lineage>
</organism>
<dbReference type="InterPro" id="IPR001660">
    <property type="entry name" value="SAM"/>
</dbReference>
<evidence type="ECO:0000313" key="3">
    <source>
        <dbReference type="EMBL" id="KAL3864696.1"/>
    </source>
</evidence>
<feature type="region of interest" description="Disordered" evidence="1">
    <location>
        <begin position="76"/>
        <end position="95"/>
    </location>
</feature>
<proteinExistence type="predicted"/>
<comment type="caution">
    <text evidence="3">The sequence shown here is derived from an EMBL/GenBank/DDBJ whole genome shotgun (WGS) entry which is preliminary data.</text>
</comment>
<keyword evidence="5" id="KW-1185">Reference proteome</keyword>
<dbReference type="AlphaFoldDB" id="A0ABD3VSW5"/>
<accession>A0ABD3VSW5</accession>
<evidence type="ECO:0000259" key="2">
    <source>
        <dbReference type="PROSITE" id="PS50105"/>
    </source>
</evidence>
<reference evidence="3 5" key="1">
    <citation type="submission" date="2024-11" db="EMBL/GenBank/DDBJ databases">
        <title>Chromosome-level genome assembly of the freshwater bivalve Anodonta woodiana.</title>
        <authorList>
            <person name="Chen X."/>
        </authorList>
    </citation>
    <scope>NUCLEOTIDE SEQUENCE [LARGE SCALE GENOMIC DNA]</scope>
    <source>
        <strain evidence="3">MN2024</strain>
        <tissue evidence="3">Gills</tissue>
    </source>
</reference>
<dbReference type="PROSITE" id="PS50105">
    <property type="entry name" value="SAM_DOMAIN"/>
    <property type="match status" value="1"/>
</dbReference>
<feature type="domain" description="SAM" evidence="2">
    <location>
        <begin position="15"/>
        <end position="57"/>
    </location>
</feature>
<dbReference type="SMART" id="SM00454">
    <property type="entry name" value="SAM"/>
    <property type="match status" value="1"/>
</dbReference>
<evidence type="ECO:0000256" key="1">
    <source>
        <dbReference type="SAM" id="MobiDB-lite"/>
    </source>
</evidence>
<dbReference type="EMBL" id="JBJQND010000010">
    <property type="protein sequence ID" value="KAL3864696.1"/>
    <property type="molecule type" value="Genomic_DNA"/>
</dbReference>
<dbReference type="Gene3D" id="1.10.150.50">
    <property type="entry name" value="Transcription Factor, Ets-1"/>
    <property type="match status" value="1"/>
</dbReference>
<protein>
    <recommendedName>
        <fullName evidence="2">SAM domain-containing protein</fullName>
    </recommendedName>
</protein>
<dbReference type="SUPFAM" id="SSF47769">
    <property type="entry name" value="SAM/Pointed domain"/>
    <property type="match status" value="1"/>
</dbReference>
<sequence>MSGVSLPEYKFVVRWTVQDVVNWLQESGFVECSRIFRDAGIDGNKFVNLTENELSRINCPQKFRKEIIYRIDSIPDKPERDRLNRPFPAKQTPAR</sequence>